<dbReference type="GO" id="GO:0016746">
    <property type="term" value="F:acyltransferase activity"/>
    <property type="evidence" value="ECO:0007669"/>
    <property type="project" value="UniProtKB-KW"/>
</dbReference>
<evidence type="ECO:0000259" key="1">
    <source>
        <dbReference type="PROSITE" id="PS51186"/>
    </source>
</evidence>
<dbReference type="SUPFAM" id="SSF55718">
    <property type="entry name" value="SCP-like"/>
    <property type="match status" value="1"/>
</dbReference>
<dbReference type="Pfam" id="PF17668">
    <property type="entry name" value="Acetyltransf_17"/>
    <property type="match status" value="1"/>
</dbReference>
<dbReference type="InterPro" id="IPR000182">
    <property type="entry name" value="GNAT_dom"/>
</dbReference>
<dbReference type="Pfam" id="PF13530">
    <property type="entry name" value="SCP2_2"/>
    <property type="match status" value="1"/>
</dbReference>
<dbReference type="InterPro" id="IPR041380">
    <property type="entry name" value="Acetyltransf_17"/>
</dbReference>
<dbReference type="Pfam" id="PF13527">
    <property type="entry name" value="Acetyltransf_9"/>
    <property type="match status" value="1"/>
</dbReference>
<feature type="domain" description="N-acetyltransferase" evidence="1">
    <location>
        <begin position="1"/>
        <end position="146"/>
    </location>
</feature>
<dbReference type="RefSeq" id="WP_377719175.1">
    <property type="nucleotide sequence ID" value="NZ_JBHSAM010000025.1"/>
</dbReference>
<dbReference type="Gene3D" id="3.30.1050.10">
    <property type="entry name" value="SCP2 sterol-binding domain"/>
    <property type="match status" value="1"/>
</dbReference>
<dbReference type="InterPro" id="IPR036527">
    <property type="entry name" value="SCP2_sterol-bd_dom_sf"/>
</dbReference>
<comment type="caution">
    <text evidence="2">The sequence shown here is derived from an EMBL/GenBank/DDBJ whole genome shotgun (WGS) entry which is preliminary data.</text>
</comment>
<keyword evidence="2" id="KW-0808">Transferase</keyword>
<dbReference type="EMBL" id="JBHSAM010000025">
    <property type="protein sequence ID" value="MFC4100512.1"/>
    <property type="molecule type" value="Genomic_DNA"/>
</dbReference>
<dbReference type="InterPro" id="IPR025559">
    <property type="entry name" value="Eis_dom"/>
</dbReference>
<accession>A0ABV8K3C2</accession>
<dbReference type="PANTHER" id="PTHR37817:SF1">
    <property type="entry name" value="N-ACETYLTRANSFERASE EIS"/>
    <property type="match status" value="1"/>
</dbReference>
<name>A0ABV8K3C2_9BACL</name>
<evidence type="ECO:0000313" key="2">
    <source>
        <dbReference type="EMBL" id="MFC4100512.1"/>
    </source>
</evidence>
<gene>
    <name evidence="2" type="primary">eis</name>
    <name evidence="2" type="ORF">ACFOZ8_12715</name>
</gene>
<protein>
    <submittedName>
        <fullName evidence="2">Enhanced intracellular survival protein Eis</fullName>
        <ecNumber evidence="2">2.3.1.-</ecNumber>
    </submittedName>
</protein>
<dbReference type="EC" id="2.3.1.-" evidence="2"/>
<dbReference type="Proteomes" id="UP001595715">
    <property type="component" value="Unassembled WGS sequence"/>
</dbReference>
<dbReference type="InterPro" id="IPR016181">
    <property type="entry name" value="Acyl_CoA_acyltransferase"/>
</dbReference>
<reference evidence="3" key="1">
    <citation type="journal article" date="2019" name="Int. J. Syst. Evol. Microbiol.">
        <title>The Global Catalogue of Microorganisms (GCM) 10K type strain sequencing project: providing services to taxonomists for standard genome sequencing and annotation.</title>
        <authorList>
            <consortium name="The Broad Institute Genomics Platform"/>
            <consortium name="The Broad Institute Genome Sequencing Center for Infectious Disease"/>
            <person name="Wu L."/>
            <person name="Ma J."/>
        </authorList>
    </citation>
    <scope>NUCLEOTIDE SEQUENCE [LARGE SCALE GENOMIC DNA]</scope>
    <source>
        <strain evidence="3">IBRC-M 10987</strain>
    </source>
</reference>
<proteinExistence type="predicted"/>
<dbReference type="PANTHER" id="PTHR37817">
    <property type="entry name" value="N-ACETYLTRANSFERASE EIS"/>
    <property type="match status" value="1"/>
</dbReference>
<dbReference type="Gene3D" id="3.40.630.30">
    <property type="match status" value="2"/>
</dbReference>
<organism evidence="2 3">
    <name type="scientific">Paenibacillus xanthanilyticus</name>
    <dbReference type="NCBI Taxonomy" id="1783531"/>
    <lineage>
        <taxon>Bacteria</taxon>
        <taxon>Bacillati</taxon>
        <taxon>Bacillota</taxon>
        <taxon>Bacilli</taxon>
        <taxon>Bacillales</taxon>
        <taxon>Paenibacillaceae</taxon>
        <taxon>Paenibacillus</taxon>
    </lineage>
</organism>
<sequence>MPIRQLTSEEFESFMELAQYAFQIHLTPEQREERREKFKPETVWGMFNGTDLEAQLRIIPFELYLYGRKLQMGGIAAVSTWPEQRRKGHVNELLLHALQTMREAGQTISCLAPFAFPFYRKYGWELYTEYKKYTINTALLPPRVATAGRVERTEGDIAELSKVYERYAARYNGTLARTESWWQDSVFKRKKKLAAVYKDEAGQATGYILYEIAERTFNINEMVYLDDTARQALWTFIANHDSMVEKVTLEAPMDDNLPYLLPNPRIGQEIVPYFMGRIVDAPAFVEQLRLRVPEGAEGKEPFTIHIRDEHAPWNDGYWRLDADDEGLLSLRRAAAGGEGETDAALSCDIGTLTAMLMGYQRPERLLQDGKLSGSPEAAARLERNIPRSQTNLLDFF</sequence>
<evidence type="ECO:0000313" key="3">
    <source>
        <dbReference type="Proteomes" id="UP001595715"/>
    </source>
</evidence>
<keyword evidence="2" id="KW-0012">Acyltransferase</keyword>
<dbReference type="InterPro" id="IPR051554">
    <property type="entry name" value="Acetyltransferase_Eis"/>
</dbReference>
<dbReference type="SUPFAM" id="SSF55729">
    <property type="entry name" value="Acyl-CoA N-acyltransferases (Nat)"/>
    <property type="match status" value="1"/>
</dbReference>
<keyword evidence="3" id="KW-1185">Reference proteome</keyword>
<dbReference type="PROSITE" id="PS51186">
    <property type="entry name" value="GNAT"/>
    <property type="match status" value="1"/>
</dbReference>